<dbReference type="Proteomes" id="UP001642487">
    <property type="component" value="Chromosome 2"/>
</dbReference>
<organism evidence="1 2">
    <name type="scientific">Citrullus colocynthis</name>
    <name type="common">colocynth</name>
    <dbReference type="NCBI Taxonomy" id="252529"/>
    <lineage>
        <taxon>Eukaryota</taxon>
        <taxon>Viridiplantae</taxon>
        <taxon>Streptophyta</taxon>
        <taxon>Embryophyta</taxon>
        <taxon>Tracheophyta</taxon>
        <taxon>Spermatophyta</taxon>
        <taxon>Magnoliopsida</taxon>
        <taxon>eudicotyledons</taxon>
        <taxon>Gunneridae</taxon>
        <taxon>Pentapetalae</taxon>
        <taxon>rosids</taxon>
        <taxon>fabids</taxon>
        <taxon>Cucurbitales</taxon>
        <taxon>Cucurbitaceae</taxon>
        <taxon>Benincaseae</taxon>
        <taxon>Citrullus</taxon>
    </lineage>
</organism>
<sequence>MACTFGFHLKKGHFVPLMSSPNFFFLLNSLRNQQLRVCCSPSSYHPLRFLSRKVTLGIRLVPNLSPFR</sequence>
<reference evidence="1 2" key="1">
    <citation type="submission" date="2024-03" db="EMBL/GenBank/DDBJ databases">
        <authorList>
            <person name="Gkanogiannis A."/>
            <person name="Becerra Lopez-Lavalle L."/>
        </authorList>
    </citation>
    <scope>NUCLEOTIDE SEQUENCE [LARGE SCALE GENOMIC DNA]</scope>
</reference>
<keyword evidence="2" id="KW-1185">Reference proteome</keyword>
<evidence type="ECO:0000313" key="2">
    <source>
        <dbReference type="Proteomes" id="UP001642487"/>
    </source>
</evidence>
<proteinExistence type="predicted"/>
<protein>
    <submittedName>
        <fullName evidence="1">Uncharacterized protein</fullName>
    </submittedName>
</protein>
<evidence type="ECO:0000313" key="1">
    <source>
        <dbReference type="EMBL" id="CAK9314377.1"/>
    </source>
</evidence>
<accession>A0ABP0Y6M5</accession>
<dbReference type="EMBL" id="OZ021736">
    <property type="protein sequence ID" value="CAK9314377.1"/>
    <property type="molecule type" value="Genomic_DNA"/>
</dbReference>
<gene>
    <name evidence="1" type="ORF">CITCOLO1_LOCUS6129</name>
</gene>
<name>A0ABP0Y6M5_9ROSI</name>